<protein>
    <submittedName>
        <fullName evidence="2">Uncharacterized protein</fullName>
    </submittedName>
</protein>
<organism evidence="2 3">
    <name type="scientific">Kibdelosporangium aridum</name>
    <dbReference type="NCBI Taxonomy" id="2030"/>
    <lineage>
        <taxon>Bacteria</taxon>
        <taxon>Bacillati</taxon>
        <taxon>Actinomycetota</taxon>
        <taxon>Actinomycetes</taxon>
        <taxon>Pseudonocardiales</taxon>
        <taxon>Pseudonocardiaceae</taxon>
        <taxon>Kibdelosporangium</taxon>
    </lineage>
</organism>
<dbReference type="EMBL" id="FWXV01000011">
    <property type="protein sequence ID" value="SMD24970.1"/>
    <property type="molecule type" value="Genomic_DNA"/>
</dbReference>
<feature type="compositionally biased region" description="Polar residues" evidence="1">
    <location>
        <begin position="41"/>
        <end position="53"/>
    </location>
</feature>
<evidence type="ECO:0000313" key="3">
    <source>
        <dbReference type="Proteomes" id="UP000192674"/>
    </source>
</evidence>
<dbReference type="Proteomes" id="UP000192674">
    <property type="component" value="Unassembled WGS sequence"/>
</dbReference>
<accession>A0A1W2FST4</accession>
<feature type="region of interest" description="Disordered" evidence="1">
    <location>
        <begin position="1"/>
        <end position="53"/>
    </location>
</feature>
<dbReference type="RefSeq" id="WP_160097114.1">
    <property type="nucleotide sequence ID" value="NZ_FWXV01000011.1"/>
</dbReference>
<dbReference type="AlphaFoldDB" id="A0A1W2FST4"/>
<name>A0A1W2FST4_KIBAR</name>
<gene>
    <name evidence="2" type="ORF">SAMN05661093_08835</name>
</gene>
<keyword evidence="3" id="KW-1185">Reference proteome</keyword>
<evidence type="ECO:0000313" key="2">
    <source>
        <dbReference type="EMBL" id="SMD24970.1"/>
    </source>
</evidence>
<proteinExistence type="predicted"/>
<sequence length="53" mass="5717">MGRHRFDKHDGDNWGGPDLIVDGSRPTTHSHSNRAPDPTPADNTSAQPPQGNT</sequence>
<evidence type="ECO:0000256" key="1">
    <source>
        <dbReference type="SAM" id="MobiDB-lite"/>
    </source>
</evidence>
<reference evidence="2 3" key="1">
    <citation type="submission" date="2017-04" db="EMBL/GenBank/DDBJ databases">
        <authorList>
            <person name="Afonso C.L."/>
            <person name="Miller P.J."/>
            <person name="Scott M.A."/>
            <person name="Spackman E."/>
            <person name="Goraichik I."/>
            <person name="Dimitrov K.M."/>
            <person name="Suarez D.L."/>
            <person name="Swayne D.E."/>
        </authorList>
    </citation>
    <scope>NUCLEOTIDE SEQUENCE [LARGE SCALE GENOMIC DNA]</scope>
    <source>
        <strain evidence="2 3">DSM 43828</strain>
    </source>
</reference>